<gene>
    <name evidence="1" type="ORF">OHAE_2428</name>
</gene>
<organism evidence="1 2">
    <name type="scientific">Ochrobactrum soli</name>
    <dbReference type="NCBI Taxonomy" id="2448455"/>
    <lineage>
        <taxon>Bacteria</taxon>
        <taxon>Pseudomonadati</taxon>
        <taxon>Pseudomonadota</taxon>
        <taxon>Alphaproteobacteria</taxon>
        <taxon>Hyphomicrobiales</taxon>
        <taxon>Brucellaceae</taxon>
        <taxon>Brucella/Ochrobactrum group</taxon>
        <taxon>Ochrobactrum</taxon>
    </lineage>
</organism>
<accession>A0A2P9HR30</accession>
<evidence type="ECO:0000313" key="2">
    <source>
        <dbReference type="Proteomes" id="UP000246073"/>
    </source>
</evidence>
<sequence>MKDHFSGGRPKLTSGADGKLEFYYASHTQAIIEPIVRLWNERAELPDNMPPHLVFIDNSKSIDAKWGPVDATQNEDGKLVVAASQDFVSVTLPQTCTTDYGNRPEALVALQVNDDIYVKSMRELSTEGFKIPPDTLRYDTYNSFVYMIYNALAAENGMILALLTVRADDVNPPAATQYRNLDNAAYLANHTGVINDATITNNFSIKIPALGGSLPFVKGDILKIKCYVNAYHYETMEPNSNVVESDDHTLDGSDFNGELIVPIPAPRFAGFCAGQDTGIHLGTVRVDYVIRDPNTNKTKAMPKHTPELAINVGLGRSHKQ</sequence>
<name>A0A2P9HR30_9HYPH</name>
<evidence type="ECO:0000313" key="1">
    <source>
        <dbReference type="EMBL" id="SPL66561.1"/>
    </source>
</evidence>
<dbReference type="AlphaFoldDB" id="A0A2P9HR30"/>
<protein>
    <submittedName>
        <fullName evidence="1">Uncharacterized protein</fullName>
    </submittedName>
</protein>
<proteinExistence type="predicted"/>
<reference evidence="2" key="1">
    <citation type="submission" date="2017-12" db="EMBL/GenBank/DDBJ databases">
        <authorList>
            <person name="Diaz M."/>
        </authorList>
    </citation>
    <scope>NUCLEOTIDE SEQUENCE [LARGE SCALE GENOMIC DNA]</scope>
    <source>
        <strain evidence="2">FI11154</strain>
    </source>
</reference>
<dbReference type="RefSeq" id="WP_109369939.1">
    <property type="nucleotide sequence ID" value="NZ_OOFM01000005.1"/>
</dbReference>
<dbReference type="Proteomes" id="UP000246073">
    <property type="component" value="Unassembled WGS sequence"/>
</dbReference>
<dbReference type="EMBL" id="OOFM01000005">
    <property type="protein sequence ID" value="SPL66561.1"/>
    <property type="molecule type" value="Genomic_DNA"/>
</dbReference>